<dbReference type="SUPFAM" id="SSF53850">
    <property type="entry name" value="Periplasmic binding protein-like II"/>
    <property type="match status" value="1"/>
</dbReference>
<dbReference type="GO" id="GO:0015833">
    <property type="term" value="P:peptide transport"/>
    <property type="evidence" value="ECO:0007669"/>
    <property type="project" value="TreeGrafter"/>
</dbReference>
<dbReference type="Gene3D" id="3.40.190.10">
    <property type="entry name" value="Periplasmic binding protein-like II"/>
    <property type="match status" value="1"/>
</dbReference>
<dbReference type="GO" id="GO:0043190">
    <property type="term" value="C:ATP-binding cassette (ABC) transporter complex"/>
    <property type="evidence" value="ECO:0007669"/>
    <property type="project" value="InterPro"/>
</dbReference>
<dbReference type="Gene3D" id="3.10.105.10">
    <property type="entry name" value="Dipeptide-binding Protein, Domain 3"/>
    <property type="match status" value="1"/>
</dbReference>
<dbReference type="GO" id="GO:0030288">
    <property type="term" value="C:outer membrane-bounded periplasmic space"/>
    <property type="evidence" value="ECO:0007669"/>
    <property type="project" value="UniProtKB-ARBA"/>
</dbReference>
<reference evidence="2 3" key="1">
    <citation type="submission" date="2018-09" db="EMBL/GenBank/DDBJ databases">
        <title>Zymobacter palmae IAM14233 (=T109) whole genome analysis.</title>
        <authorList>
            <person name="Yanase H."/>
        </authorList>
    </citation>
    <scope>NUCLEOTIDE SEQUENCE [LARGE SCALE GENOMIC DNA]</scope>
    <source>
        <strain evidence="2 3">IAM14233</strain>
    </source>
</reference>
<sequence length="515" mass="55957">MKRNMSRRALLKAGGLGVGGLLLPGSLLAAGEMPSGTAPRVRRGGVLRAAFAGRAGTPMNVLQATRSPLDYVRARLVWDALADTDDGRIDYRLMTSAVSDRTATRWRLTIRRGITFSDGRPLTARDVLYSLHVLASNPCTQSGWLAPLDTAASRIDDDYTLTLVLKQPVGAFDWRLAQGMFVFPADTRDLDHAPGTGAWTLTSSSDSVNAFSPRSDYWDSERGPLLDRIQLYGIMDMNARVNGLKAGQFDYVGGVALTSGLTEQHNPNVKVVTAPPALWDSLMFSMNLSKPPFDSPDVCEALKLSIDREAMVRTLSFGKGDVANDTLGQGQPWHNSTLPQRHYDPERAQALLKKAGAPPSLSILTSNYAWGLAESATLLLRQAKPAGFTLSLNKLPASDYYSDLNALFDAPLKTNYFHPMPLPVALPFYYGRHAPYPFTGPSSPKLNALMQTLQAAQGEALVNAVHDVQEALYFHGGDAIFMRIPSIALSSPRVNGVEAAGYFDYPTLRSAWLAG</sequence>
<dbReference type="EMBL" id="AP018933">
    <property type="protein sequence ID" value="BBG29605.1"/>
    <property type="molecule type" value="Genomic_DNA"/>
</dbReference>
<evidence type="ECO:0000313" key="2">
    <source>
        <dbReference type="EMBL" id="BBG29605.1"/>
    </source>
</evidence>
<dbReference type="InterPro" id="IPR000914">
    <property type="entry name" value="SBP_5_dom"/>
</dbReference>
<dbReference type="Proteomes" id="UP000267342">
    <property type="component" value="Chromosome"/>
</dbReference>
<dbReference type="PROSITE" id="PS51318">
    <property type="entry name" value="TAT"/>
    <property type="match status" value="1"/>
</dbReference>
<dbReference type="PANTHER" id="PTHR30290:SF65">
    <property type="entry name" value="MONOACYL PHOSPHATIDYLINOSITOL TETRAMANNOSIDE-BINDING PROTEIN LPQW-RELATED"/>
    <property type="match status" value="1"/>
</dbReference>
<proteinExistence type="predicted"/>
<feature type="domain" description="Solute-binding protein family 5" evidence="1">
    <location>
        <begin position="93"/>
        <end position="403"/>
    </location>
</feature>
<accession>A0A348HDA3</accession>
<evidence type="ECO:0000313" key="3">
    <source>
        <dbReference type="Proteomes" id="UP000267342"/>
    </source>
</evidence>
<protein>
    <submittedName>
        <fullName evidence="2">Extracellular solute-binding protein family 5</fullName>
    </submittedName>
</protein>
<dbReference type="InterPro" id="IPR039424">
    <property type="entry name" value="SBP_5"/>
</dbReference>
<gene>
    <name evidence="2" type="ORF">ZBT109_0829</name>
</gene>
<evidence type="ECO:0000259" key="1">
    <source>
        <dbReference type="Pfam" id="PF00496"/>
    </source>
</evidence>
<dbReference type="RefSeq" id="WP_027706264.1">
    <property type="nucleotide sequence ID" value="NZ_AP018933.1"/>
</dbReference>
<keyword evidence="3" id="KW-1185">Reference proteome</keyword>
<dbReference type="PIRSF" id="PIRSF002741">
    <property type="entry name" value="MppA"/>
    <property type="match status" value="1"/>
</dbReference>
<dbReference type="Pfam" id="PF00496">
    <property type="entry name" value="SBP_bac_5"/>
    <property type="match status" value="1"/>
</dbReference>
<dbReference type="STRING" id="1123510.GCA_000620025_01592"/>
<dbReference type="InterPro" id="IPR030678">
    <property type="entry name" value="Peptide/Ni-bd"/>
</dbReference>
<name>A0A348HDA3_9GAMM</name>
<dbReference type="GO" id="GO:1904680">
    <property type="term" value="F:peptide transmembrane transporter activity"/>
    <property type="evidence" value="ECO:0007669"/>
    <property type="project" value="TreeGrafter"/>
</dbReference>
<dbReference type="AlphaFoldDB" id="A0A348HDA3"/>
<organism evidence="2 3">
    <name type="scientific">Zymobacter palmae</name>
    <dbReference type="NCBI Taxonomy" id="33074"/>
    <lineage>
        <taxon>Bacteria</taxon>
        <taxon>Pseudomonadati</taxon>
        <taxon>Pseudomonadota</taxon>
        <taxon>Gammaproteobacteria</taxon>
        <taxon>Oceanospirillales</taxon>
        <taxon>Halomonadaceae</taxon>
        <taxon>Zymobacter group</taxon>
        <taxon>Zymobacter</taxon>
    </lineage>
</organism>
<dbReference type="KEGG" id="zpl:ZBT109_0829"/>
<dbReference type="InterPro" id="IPR006311">
    <property type="entry name" value="TAT_signal"/>
</dbReference>
<dbReference type="PANTHER" id="PTHR30290">
    <property type="entry name" value="PERIPLASMIC BINDING COMPONENT OF ABC TRANSPORTER"/>
    <property type="match status" value="1"/>
</dbReference>